<evidence type="ECO:0000313" key="2">
    <source>
        <dbReference type="EMBL" id="QWZ09744.1"/>
    </source>
</evidence>
<evidence type="ECO:0000256" key="1">
    <source>
        <dbReference type="SAM" id="MobiDB-lite"/>
    </source>
</evidence>
<sequence length="357" mass="38843">MVDAVLRGETLVNQVANVQWFLSMYGRPGWDYEHCADELIARGYRSPGLHRLGREPAQGYQRYAESGRSNARGICASILDHLDAYYTGKIVLAGLAIDGTDHVIEGFYPRSGTWLTREDYERITRRRERGRTRPRNTAGCGFSSWPVSTHRGPGRLAAHGVPGVQGQVRYYVFQPHGWERLGIYGDPIPPLDHYDLALSIVEGFIAHRDTLRPLLAAHESTVQADQAEIAALGRRIRQTEGGRGPLQGEAPVPRRGGAPCRQRRLQADRRPAQASGQRVGGAGGLAAGGAGADPARHPARTAPGVPGGAPRPDQRDVPRAAALRRGPAHHRGRLGSVRHGPPPPQRHPAVVRHAVVP</sequence>
<feature type="compositionally biased region" description="Gly residues" evidence="1">
    <location>
        <begin position="278"/>
        <end position="291"/>
    </location>
</feature>
<dbReference type="KEGG" id="nps:KRR39_08400"/>
<reference evidence="2" key="1">
    <citation type="submission" date="2021-06" db="EMBL/GenBank/DDBJ databases">
        <title>Complete genome sequence of Nocardioides sp. G188.</title>
        <authorList>
            <person name="Im W.-T."/>
        </authorList>
    </citation>
    <scope>NUCLEOTIDE SEQUENCE</scope>
    <source>
        <strain evidence="2">G188</strain>
    </source>
</reference>
<gene>
    <name evidence="2" type="ORF">KRR39_08400</name>
</gene>
<dbReference type="RefSeq" id="WP_216941590.1">
    <property type="nucleotide sequence ID" value="NZ_CP077062.1"/>
</dbReference>
<dbReference type="Proteomes" id="UP000683575">
    <property type="component" value="Chromosome"/>
</dbReference>
<evidence type="ECO:0000313" key="3">
    <source>
        <dbReference type="Proteomes" id="UP000683575"/>
    </source>
</evidence>
<keyword evidence="3" id="KW-1185">Reference proteome</keyword>
<proteinExistence type="predicted"/>
<organism evidence="2 3">
    <name type="scientific">Nocardioides panacis</name>
    <dbReference type="NCBI Taxonomy" id="2849501"/>
    <lineage>
        <taxon>Bacteria</taxon>
        <taxon>Bacillati</taxon>
        <taxon>Actinomycetota</taxon>
        <taxon>Actinomycetes</taxon>
        <taxon>Propionibacteriales</taxon>
        <taxon>Nocardioidaceae</taxon>
        <taxon>Nocardioides</taxon>
    </lineage>
</organism>
<feature type="region of interest" description="Disordered" evidence="1">
    <location>
        <begin position="235"/>
        <end position="357"/>
    </location>
</feature>
<dbReference type="AlphaFoldDB" id="A0A975T2L6"/>
<name>A0A975T2L6_9ACTN</name>
<accession>A0A975T2L6</accession>
<dbReference type="EMBL" id="CP077062">
    <property type="protein sequence ID" value="QWZ09744.1"/>
    <property type="molecule type" value="Genomic_DNA"/>
</dbReference>
<protein>
    <submittedName>
        <fullName evidence="2">Uncharacterized protein</fullName>
    </submittedName>
</protein>